<keyword evidence="4" id="KW-1185">Reference proteome</keyword>
<dbReference type="InterPro" id="IPR000210">
    <property type="entry name" value="BTB/POZ_dom"/>
</dbReference>
<dbReference type="PANTHER" id="PTHR47843:SF5">
    <property type="entry name" value="BTB_POZ DOMAIN PROTEIN"/>
    <property type="match status" value="1"/>
</dbReference>
<gene>
    <name evidence="3" type="ORF">BBO_03225</name>
</gene>
<protein>
    <submittedName>
        <fullName evidence="3">BTB/POZ fold domain containing protein</fullName>
    </submittedName>
</protein>
<comment type="caution">
    <text evidence="3">The sequence shown here is derived from an EMBL/GenBank/DDBJ whole genome shotgun (WGS) entry which is preliminary data.</text>
</comment>
<evidence type="ECO:0000259" key="2">
    <source>
        <dbReference type="PROSITE" id="PS50097"/>
    </source>
</evidence>
<dbReference type="SUPFAM" id="SSF54695">
    <property type="entry name" value="POZ domain"/>
    <property type="match status" value="1"/>
</dbReference>
<evidence type="ECO:0000313" key="4">
    <source>
        <dbReference type="Proteomes" id="UP000076863"/>
    </source>
</evidence>
<evidence type="ECO:0000313" key="3">
    <source>
        <dbReference type="EMBL" id="OAA46670.1"/>
    </source>
</evidence>
<dbReference type="InterPro" id="IPR011333">
    <property type="entry name" value="SKP1/BTB/POZ_sf"/>
</dbReference>
<dbReference type="PANTHER" id="PTHR47843">
    <property type="entry name" value="BTB DOMAIN-CONTAINING PROTEIN-RELATED"/>
    <property type="match status" value="1"/>
</dbReference>
<name>A0A162LXS7_9HYPO</name>
<dbReference type="Pfam" id="PF00651">
    <property type="entry name" value="BTB"/>
    <property type="match status" value="1"/>
</dbReference>
<proteinExistence type="predicted"/>
<reference evidence="3 4" key="1">
    <citation type="journal article" date="2016" name="Genome Biol. Evol.">
        <title>Divergent and convergent evolution of fungal pathogenicity.</title>
        <authorList>
            <person name="Shang Y."/>
            <person name="Xiao G."/>
            <person name="Zheng P."/>
            <person name="Cen K."/>
            <person name="Zhan S."/>
            <person name="Wang C."/>
        </authorList>
    </citation>
    <scope>NUCLEOTIDE SEQUENCE [LARGE SCALE GENOMIC DNA]</scope>
    <source>
        <strain evidence="3 4">RCEF 3172</strain>
    </source>
</reference>
<dbReference type="EMBL" id="AZHA01000007">
    <property type="protein sequence ID" value="OAA46670.1"/>
    <property type="molecule type" value="Genomic_DNA"/>
</dbReference>
<feature type="region of interest" description="Disordered" evidence="1">
    <location>
        <begin position="1"/>
        <end position="42"/>
    </location>
</feature>
<dbReference type="Gene3D" id="3.30.710.10">
    <property type="entry name" value="Potassium Channel Kv1.1, Chain A"/>
    <property type="match status" value="1"/>
</dbReference>
<dbReference type="Proteomes" id="UP000076863">
    <property type="component" value="Unassembled WGS sequence"/>
</dbReference>
<dbReference type="AlphaFoldDB" id="A0A162LXS7"/>
<feature type="domain" description="BTB" evidence="2">
    <location>
        <begin position="76"/>
        <end position="144"/>
    </location>
</feature>
<organism evidence="3 4">
    <name type="scientific">Beauveria brongniartii RCEF 3172</name>
    <dbReference type="NCBI Taxonomy" id="1081107"/>
    <lineage>
        <taxon>Eukaryota</taxon>
        <taxon>Fungi</taxon>
        <taxon>Dikarya</taxon>
        <taxon>Ascomycota</taxon>
        <taxon>Pezizomycotina</taxon>
        <taxon>Sordariomycetes</taxon>
        <taxon>Hypocreomycetidae</taxon>
        <taxon>Hypocreales</taxon>
        <taxon>Cordycipitaceae</taxon>
        <taxon>Beauveria</taxon>
        <taxon>Beauveria brongniartii</taxon>
    </lineage>
</organism>
<sequence length="256" mass="29499">MHPDRRALTKIASEDDDSSNKRSSDNTSSDEQPLAKTRTRRSNKLEVTAANIATEGTVSRPFQRMMEESFNSVILSDMTIFIKSFRFPAHSFVLAAQCGYFKDALTKGGLKEEAKKEFRFDHGQSHAYWRMLEYLYKGTYSDDPAAEIDEPDDELPHRHIYVYATAKAFQIEGLQRLATERFKQSVERGKIDKKFVSCIRLVHKIMKIEDSMLGKEVMEIVSQNAKVLWKIRAFQNLVYHEKSFAANLVSKLLEEE</sequence>
<dbReference type="CDD" id="cd18186">
    <property type="entry name" value="BTB_POZ_ZBTB_KLHL-like"/>
    <property type="match status" value="1"/>
</dbReference>
<evidence type="ECO:0000256" key="1">
    <source>
        <dbReference type="SAM" id="MobiDB-lite"/>
    </source>
</evidence>
<accession>A0A162LXS7</accession>
<dbReference type="SMART" id="SM00225">
    <property type="entry name" value="BTB"/>
    <property type="match status" value="1"/>
</dbReference>
<dbReference type="OrthoDB" id="6359816at2759"/>
<dbReference type="PROSITE" id="PS50097">
    <property type="entry name" value="BTB"/>
    <property type="match status" value="1"/>
</dbReference>